<comment type="caution">
    <text evidence="1">The sequence shown here is derived from an EMBL/GenBank/DDBJ whole genome shotgun (WGS) entry which is preliminary data.</text>
</comment>
<evidence type="ECO:0000313" key="1">
    <source>
        <dbReference type="EMBL" id="MET3730785.1"/>
    </source>
</evidence>
<proteinExistence type="predicted"/>
<name>A0ABV2LQD9_9FLAO</name>
<dbReference type="Gene3D" id="2.40.128.640">
    <property type="match status" value="1"/>
</dbReference>
<dbReference type="Proteomes" id="UP001549146">
    <property type="component" value="Unassembled WGS sequence"/>
</dbReference>
<gene>
    <name evidence="1" type="ORF">ABID46_000337</name>
</gene>
<reference evidence="1 2" key="1">
    <citation type="submission" date="2024-06" db="EMBL/GenBank/DDBJ databases">
        <title>Genomic Encyclopedia of Type Strains, Phase IV (KMG-IV): sequencing the most valuable type-strain genomes for metagenomic binning, comparative biology and taxonomic classification.</title>
        <authorList>
            <person name="Goeker M."/>
        </authorList>
    </citation>
    <scope>NUCLEOTIDE SEQUENCE [LARGE SCALE GENOMIC DNA]</scope>
    <source>
        <strain evidence="1 2">DSM 29388</strain>
    </source>
</reference>
<dbReference type="RefSeq" id="WP_354506260.1">
    <property type="nucleotide sequence ID" value="NZ_JBEPMO010000001.1"/>
</dbReference>
<dbReference type="InterPro" id="IPR007298">
    <property type="entry name" value="Cu-R_lipoprotein_NlpE"/>
</dbReference>
<organism evidence="1 2">
    <name type="scientific">Moheibacter stercoris</name>
    <dbReference type="NCBI Taxonomy" id="1628251"/>
    <lineage>
        <taxon>Bacteria</taxon>
        <taxon>Pseudomonadati</taxon>
        <taxon>Bacteroidota</taxon>
        <taxon>Flavobacteriia</taxon>
        <taxon>Flavobacteriales</taxon>
        <taxon>Weeksellaceae</taxon>
        <taxon>Moheibacter</taxon>
    </lineage>
</organism>
<evidence type="ECO:0000313" key="2">
    <source>
        <dbReference type="Proteomes" id="UP001549146"/>
    </source>
</evidence>
<dbReference type="PROSITE" id="PS51257">
    <property type="entry name" value="PROKAR_LIPOPROTEIN"/>
    <property type="match status" value="1"/>
</dbReference>
<dbReference type="Pfam" id="PF04170">
    <property type="entry name" value="NlpE"/>
    <property type="match status" value="1"/>
</dbReference>
<protein>
    <submittedName>
        <fullName evidence="1">Lipoprotein NlpE involved in copper resistance</fullName>
    </submittedName>
</protein>
<accession>A0ABV2LQD9</accession>
<sequence>MKKILIPTVMMLFLAISCETKKEESVIDPQPTEEFKDEHNAKNSLDYVGTYKGVLPCADCEGIETTITLNQDETYTSTIKYLGKSNEEIKEIGDYTWMEDGNRISAEGIDTPPVYYFVAEGKLIQLDTEGNEISGNLAKNYELMKQ</sequence>
<keyword evidence="1" id="KW-0449">Lipoprotein</keyword>
<keyword evidence="2" id="KW-1185">Reference proteome</keyword>
<dbReference type="EMBL" id="JBEPMO010000001">
    <property type="protein sequence ID" value="MET3730785.1"/>
    <property type="molecule type" value="Genomic_DNA"/>
</dbReference>